<proteinExistence type="predicted"/>
<organism evidence="1 2">
    <name type="scientific">Rhynchosporium secalis</name>
    <name type="common">Barley scald fungus</name>
    <dbReference type="NCBI Taxonomy" id="38038"/>
    <lineage>
        <taxon>Eukaryota</taxon>
        <taxon>Fungi</taxon>
        <taxon>Dikarya</taxon>
        <taxon>Ascomycota</taxon>
        <taxon>Pezizomycotina</taxon>
        <taxon>Leotiomycetes</taxon>
        <taxon>Helotiales</taxon>
        <taxon>Ploettnerulaceae</taxon>
        <taxon>Rhynchosporium</taxon>
    </lineage>
</organism>
<accession>A0A1E1MG29</accession>
<keyword evidence="2" id="KW-1185">Reference proteome</keyword>
<dbReference type="EMBL" id="FJVC01000319">
    <property type="protein sequence ID" value="CZT48014.1"/>
    <property type="molecule type" value="Genomic_DNA"/>
</dbReference>
<sequence>MDDWESNNEVVASWGEAREKSRMEAWSHRVQLSTVYGTVTVPEVSVWCNIACQSFAKYKKDSANAAVHAAELHTPPSEEGHYRSITEPDDKLGCSAYKVRRLIHALKDNLTRPQ</sequence>
<gene>
    <name evidence="1" type="ORF">RSE6_08657</name>
</gene>
<dbReference type="AlphaFoldDB" id="A0A1E1MG29"/>
<dbReference type="Proteomes" id="UP000177625">
    <property type="component" value="Unassembled WGS sequence"/>
</dbReference>
<evidence type="ECO:0000313" key="2">
    <source>
        <dbReference type="Proteomes" id="UP000177625"/>
    </source>
</evidence>
<protein>
    <submittedName>
        <fullName evidence="1">Uncharacterized protein</fullName>
    </submittedName>
</protein>
<name>A0A1E1MG29_RHYSE</name>
<evidence type="ECO:0000313" key="1">
    <source>
        <dbReference type="EMBL" id="CZT48014.1"/>
    </source>
</evidence>
<reference evidence="2" key="1">
    <citation type="submission" date="2016-03" db="EMBL/GenBank/DDBJ databases">
        <authorList>
            <person name="Guldener U."/>
        </authorList>
    </citation>
    <scope>NUCLEOTIDE SEQUENCE [LARGE SCALE GENOMIC DNA]</scope>
</reference>